<feature type="compositionally biased region" description="Low complexity" evidence="1">
    <location>
        <begin position="265"/>
        <end position="276"/>
    </location>
</feature>
<organism evidence="2 3">
    <name type="scientific">Lentinula lateritia</name>
    <dbReference type="NCBI Taxonomy" id="40482"/>
    <lineage>
        <taxon>Eukaryota</taxon>
        <taxon>Fungi</taxon>
        <taxon>Dikarya</taxon>
        <taxon>Basidiomycota</taxon>
        <taxon>Agaricomycotina</taxon>
        <taxon>Agaricomycetes</taxon>
        <taxon>Agaricomycetidae</taxon>
        <taxon>Agaricales</taxon>
        <taxon>Marasmiineae</taxon>
        <taxon>Omphalotaceae</taxon>
        <taxon>Lentinula</taxon>
    </lineage>
</organism>
<comment type="caution">
    <text evidence="2">The sequence shown here is derived from an EMBL/GenBank/DDBJ whole genome shotgun (WGS) entry which is preliminary data.</text>
</comment>
<protein>
    <submittedName>
        <fullName evidence="2">Uncharacterized protein</fullName>
    </submittedName>
</protein>
<dbReference type="AlphaFoldDB" id="A0A9W9DNA6"/>
<feature type="compositionally biased region" description="Gly residues" evidence="1">
    <location>
        <begin position="223"/>
        <end position="237"/>
    </location>
</feature>
<dbReference type="EMBL" id="JANVFS010000018">
    <property type="protein sequence ID" value="KAJ4477761.1"/>
    <property type="molecule type" value="Genomic_DNA"/>
</dbReference>
<feature type="compositionally biased region" description="Basic and acidic residues" evidence="1">
    <location>
        <begin position="155"/>
        <end position="168"/>
    </location>
</feature>
<sequence>MGTIGMQQLGLSPSPFGSSSNMGSVNSMGAFSTPPHQIVLSSSPPPSTYNARASTITGITRYDSPSPSMQFMARSQSPDSSFGHEMAIQPFVLPMTTPSSASMHKGGGAGAGAGAGYEAVITRQSSQDSLFAPVPPRRMNPPAYNDAVGTTGLSDSRDVAAQRRETHGTGHSAVRLPVDEKSQHLQVSQTIHGSQDSSIIGPDLAAIDAYVNQTSANTPRPGVGAGNSGGTGGGQGGLDTVPMLHTTAVTPGRPEAPQRRFTVKTINTTIDDGTNDSVGGDRDHRGENVGDRASVGIA</sequence>
<feature type="region of interest" description="Disordered" evidence="1">
    <location>
        <begin position="148"/>
        <end position="176"/>
    </location>
</feature>
<feature type="compositionally biased region" description="Basic and acidic residues" evidence="1">
    <location>
        <begin position="279"/>
        <end position="290"/>
    </location>
</feature>
<evidence type="ECO:0000313" key="2">
    <source>
        <dbReference type="EMBL" id="KAJ4477761.1"/>
    </source>
</evidence>
<feature type="region of interest" description="Disordered" evidence="1">
    <location>
        <begin position="1"/>
        <end position="21"/>
    </location>
</feature>
<evidence type="ECO:0000256" key="1">
    <source>
        <dbReference type="SAM" id="MobiDB-lite"/>
    </source>
</evidence>
<dbReference type="Proteomes" id="UP001150238">
    <property type="component" value="Unassembled WGS sequence"/>
</dbReference>
<feature type="region of interest" description="Disordered" evidence="1">
    <location>
        <begin position="216"/>
        <end position="298"/>
    </location>
</feature>
<evidence type="ECO:0000313" key="3">
    <source>
        <dbReference type="Proteomes" id="UP001150238"/>
    </source>
</evidence>
<reference evidence="2" key="2">
    <citation type="journal article" date="2023" name="Proc. Natl. Acad. Sci. U.S.A.">
        <title>A global phylogenomic analysis of the shiitake genus Lentinula.</title>
        <authorList>
            <person name="Sierra-Patev S."/>
            <person name="Min B."/>
            <person name="Naranjo-Ortiz M."/>
            <person name="Looney B."/>
            <person name="Konkel Z."/>
            <person name="Slot J.C."/>
            <person name="Sakamoto Y."/>
            <person name="Steenwyk J.L."/>
            <person name="Rokas A."/>
            <person name="Carro J."/>
            <person name="Camarero S."/>
            <person name="Ferreira P."/>
            <person name="Molpeceres G."/>
            <person name="Ruiz-Duenas F.J."/>
            <person name="Serrano A."/>
            <person name="Henrissat B."/>
            <person name="Drula E."/>
            <person name="Hughes K.W."/>
            <person name="Mata J.L."/>
            <person name="Ishikawa N.K."/>
            <person name="Vargas-Isla R."/>
            <person name="Ushijima S."/>
            <person name="Smith C.A."/>
            <person name="Donoghue J."/>
            <person name="Ahrendt S."/>
            <person name="Andreopoulos W."/>
            <person name="He G."/>
            <person name="LaButti K."/>
            <person name="Lipzen A."/>
            <person name="Ng V."/>
            <person name="Riley R."/>
            <person name="Sandor L."/>
            <person name="Barry K."/>
            <person name="Martinez A.T."/>
            <person name="Xiao Y."/>
            <person name="Gibbons J.G."/>
            <person name="Terashima K."/>
            <person name="Grigoriev I.V."/>
            <person name="Hibbett D."/>
        </authorList>
    </citation>
    <scope>NUCLEOTIDE SEQUENCE</scope>
    <source>
        <strain evidence="2">Sp2 HRB7682 ss15</strain>
    </source>
</reference>
<accession>A0A9W9DNA6</accession>
<gene>
    <name evidence="2" type="ORF">C8J55DRAFT_88161</name>
</gene>
<reference evidence="2" key="1">
    <citation type="submission" date="2022-08" db="EMBL/GenBank/DDBJ databases">
        <authorList>
            <consortium name="DOE Joint Genome Institute"/>
            <person name="Min B."/>
            <person name="Riley R."/>
            <person name="Sierra-Patev S."/>
            <person name="Naranjo-Ortiz M."/>
            <person name="Looney B."/>
            <person name="Konkel Z."/>
            <person name="Slot J.C."/>
            <person name="Sakamoto Y."/>
            <person name="Steenwyk J.L."/>
            <person name="Rokas A."/>
            <person name="Carro J."/>
            <person name="Camarero S."/>
            <person name="Ferreira P."/>
            <person name="Molpeceres G."/>
            <person name="Ruiz-Duenas F.J."/>
            <person name="Serrano A."/>
            <person name="Henrissat B."/>
            <person name="Drula E."/>
            <person name="Hughes K.W."/>
            <person name="Mata J.L."/>
            <person name="Ishikawa N.K."/>
            <person name="Vargas-Isla R."/>
            <person name="Ushijima S."/>
            <person name="Smith C.A."/>
            <person name="Ahrendt S."/>
            <person name="Andreopoulos W."/>
            <person name="He G."/>
            <person name="Labutti K."/>
            <person name="Lipzen A."/>
            <person name="Ng V."/>
            <person name="Sandor L."/>
            <person name="Barry K."/>
            <person name="Martinez A.T."/>
            <person name="Xiao Y."/>
            <person name="Gibbons J.G."/>
            <person name="Terashima K."/>
            <person name="Hibbett D.S."/>
            <person name="Grigoriev I.V."/>
        </authorList>
    </citation>
    <scope>NUCLEOTIDE SEQUENCE</scope>
    <source>
        <strain evidence="2">Sp2 HRB7682 ss15</strain>
    </source>
</reference>
<name>A0A9W9DNA6_9AGAR</name>
<proteinExistence type="predicted"/>
<feature type="compositionally biased region" description="Low complexity" evidence="1">
    <location>
        <begin position="9"/>
        <end position="21"/>
    </location>
</feature>